<dbReference type="PROSITE" id="PS51257">
    <property type="entry name" value="PROKAR_LIPOPROTEIN"/>
    <property type="match status" value="1"/>
</dbReference>
<proteinExistence type="predicted"/>
<comment type="caution">
    <text evidence="1">The sequence shown here is derived from an EMBL/GenBank/DDBJ whole genome shotgun (WGS) entry which is preliminary data.</text>
</comment>
<dbReference type="EMBL" id="JAFFZS010000018">
    <property type="protein sequence ID" value="MBN0046716.1"/>
    <property type="molecule type" value="Genomic_DNA"/>
</dbReference>
<organism evidence="1 2">
    <name type="scientific">Streptomyces actuosus</name>
    <dbReference type="NCBI Taxonomy" id="1885"/>
    <lineage>
        <taxon>Bacteria</taxon>
        <taxon>Bacillati</taxon>
        <taxon>Actinomycetota</taxon>
        <taxon>Actinomycetes</taxon>
        <taxon>Kitasatosporales</taxon>
        <taxon>Streptomycetaceae</taxon>
        <taxon>Streptomyces</taxon>
    </lineage>
</organism>
<reference evidence="1 2" key="1">
    <citation type="submission" date="2021-02" db="EMBL/GenBank/DDBJ databases">
        <title>Whole genome sequencing of Streptomyces actuosus VRA1.</title>
        <authorList>
            <person name="Sen G."/>
            <person name="Sen A."/>
        </authorList>
    </citation>
    <scope>NUCLEOTIDE SEQUENCE [LARGE SCALE GENOMIC DNA]</scope>
    <source>
        <strain evidence="1 2">VRA1</strain>
    </source>
</reference>
<protein>
    <recommendedName>
        <fullName evidence="3">DUF3558 domain-containing protein</fullName>
    </recommendedName>
</protein>
<evidence type="ECO:0000313" key="1">
    <source>
        <dbReference type="EMBL" id="MBN0046716.1"/>
    </source>
</evidence>
<gene>
    <name evidence="1" type="ORF">JS756_21920</name>
</gene>
<dbReference type="Proteomes" id="UP000788262">
    <property type="component" value="Unassembled WGS sequence"/>
</dbReference>
<dbReference type="RefSeq" id="WP_205384864.1">
    <property type="nucleotide sequence ID" value="NZ_JAFFZS010000018.1"/>
</dbReference>
<evidence type="ECO:0008006" key="3">
    <source>
        <dbReference type="Google" id="ProtNLM"/>
    </source>
</evidence>
<evidence type="ECO:0000313" key="2">
    <source>
        <dbReference type="Proteomes" id="UP000788262"/>
    </source>
</evidence>
<dbReference type="Pfam" id="PF18966">
    <property type="entry name" value="Lipoprotein_23"/>
    <property type="match status" value="1"/>
</dbReference>
<dbReference type="InterPro" id="IPR044058">
    <property type="entry name" value="Lipoprotein_23"/>
</dbReference>
<name>A0ABS2VUJ5_STRAS</name>
<accession>A0ABS2VUJ5</accession>
<sequence>MRGRTGAEWGVAAPVLLAAVLAGCGQPGGEDVDVAATPSATATRASGTAAPSGGSIGAAGTPCPLPVAFDIARGWKAKVVDVQPSADVATEDLVELLHQGPVTLACEIDAKPAGNIGFLRVWTGEPGKADARTVLEGFVDAEKGTSKATYRTFASGGLTGVEVEYLCTSEVLDETKKENALAVVTDRGPVVLHLGGLDDEEHRAMLPAFELARRTLRTP</sequence>
<keyword evidence="2" id="KW-1185">Reference proteome</keyword>